<dbReference type="AlphaFoldDB" id="A0AA44U9Q1"/>
<dbReference type="EMBL" id="AVBE01000002">
    <property type="protein sequence ID" value="PHJ35835.1"/>
    <property type="molecule type" value="Genomic_DNA"/>
</dbReference>
<evidence type="ECO:0000313" key="1">
    <source>
        <dbReference type="EMBL" id="PHJ35835.1"/>
    </source>
</evidence>
<dbReference type="Proteomes" id="UP000223296">
    <property type="component" value="Unassembled WGS sequence"/>
</dbReference>
<evidence type="ECO:0000313" key="2">
    <source>
        <dbReference type="Proteomes" id="UP000223296"/>
    </source>
</evidence>
<comment type="caution">
    <text evidence="1">The sequence shown here is derived from an EMBL/GenBank/DDBJ whole genome shotgun (WGS) entry which is preliminary data.</text>
</comment>
<organism evidence="1 2">
    <name type="scientific">Neisseria gonorrhoeae 3502</name>
    <dbReference type="NCBI Taxonomy" id="1193404"/>
    <lineage>
        <taxon>Bacteria</taxon>
        <taxon>Pseudomonadati</taxon>
        <taxon>Pseudomonadota</taxon>
        <taxon>Betaproteobacteria</taxon>
        <taxon>Neisseriales</taxon>
        <taxon>Neisseriaceae</taxon>
        <taxon>Neisseria</taxon>
    </lineage>
</organism>
<protein>
    <submittedName>
        <fullName evidence="1">Uncharacterized protein</fullName>
    </submittedName>
</protein>
<sequence>MVFLLCIFMGFIFQTVDADLLKGRLKAVNHF</sequence>
<reference evidence="1 2" key="1">
    <citation type="submission" date="2013-08" db="EMBL/GenBank/DDBJ databases">
        <authorList>
            <person name="Trees D."/>
        </authorList>
    </citation>
    <scope>NUCLEOTIDE SEQUENCE [LARGE SCALE GENOMIC DNA]</scope>
    <source>
        <strain evidence="1 2">3502</strain>
    </source>
</reference>
<proteinExistence type="predicted"/>
<accession>A0AA44U9Q1</accession>
<gene>
    <name evidence="1" type="ORF">N776_00870</name>
</gene>
<name>A0AA44U9Q1_NEIGO</name>